<feature type="region of interest" description="Disordered" evidence="2">
    <location>
        <begin position="88"/>
        <end position="110"/>
    </location>
</feature>
<evidence type="ECO:0000313" key="3">
    <source>
        <dbReference type="EMBL" id="KAF6733857.1"/>
    </source>
</evidence>
<feature type="region of interest" description="Disordered" evidence="2">
    <location>
        <begin position="37"/>
        <end position="73"/>
    </location>
</feature>
<dbReference type="PANTHER" id="PTHR14965">
    <property type="entry name" value="SI:CH73-248E21.1"/>
    <property type="match status" value="1"/>
</dbReference>
<evidence type="ECO:0000256" key="1">
    <source>
        <dbReference type="ARBA" id="ARBA00022703"/>
    </source>
</evidence>
<protein>
    <recommendedName>
        <fullName evidence="5">Apoptosis facilitator Bcl-2-like protein 14</fullName>
    </recommendedName>
</protein>
<dbReference type="AlphaFoldDB" id="A0A834KW29"/>
<name>A0A834KW29_ORYME</name>
<dbReference type="PANTHER" id="PTHR14965:SF9">
    <property type="entry name" value="APOPTOSIS FACILITATOR BCL-2-LIKE PROTEIN 14"/>
    <property type="match status" value="1"/>
</dbReference>
<organism evidence="3 4">
    <name type="scientific">Oryzias melastigma</name>
    <name type="common">Marine medaka</name>
    <dbReference type="NCBI Taxonomy" id="30732"/>
    <lineage>
        <taxon>Eukaryota</taxon>
        <taxon>Metazoa</taxon>
        <taxon>Chordata</taxon>
        <taxon>Craniata</taxon>
        <taxon>Vertebrata</taxon>
        <taxon>Euteleostomi</taxon>
        <taxon>Actinopterygii</taxon>
        <taxon>Neopterygii</taxon>
        <taxon>Teleostei</taxon>
        <taxon>Neoteleostei</taxon>
        <taxon>Acanthomorphata</taxon>
        <taxon>Ovalentaria</taxon>
        <taxon>Atherinomorphae</taxon>
        <taxon>Beloniformes</taxon>
        <taxon>Adrianichthyidae</taxon>
        <taxon>Oryziinae</taxon>
        <taxon>Oryzias</taxon>
    </lineage>
</organism>
<keyword evidence="1" id="KW-0053">Apoptosis</keyword>
<evidence type="ECO:0000313" key="4">
    <source>
        <dbReference type="Proteomes" id="UP000646548"/>
    </source>
</evidence>
<accession>A0A834KW29</accession>
<feature type="compositionally biased region" description="Basic and acidic residues" evidence="2">
    <location>
        <begin position="40"/>
        <end position="53"/>
    </location>
</feature>
<sequence length="356" mass="40129">MENRSEKNEPAHGQLISVPHKDTIRLLEVYVKRSISLNDGKVEEKQNERKDKWVTMSRRPRRSSSDPSHYLADESSLKEVDVFVEDCSPPNAAESLPEQPDKSLKKTKKGKKQSFWKNLLSFLSPKTNNDKGDEPDGLAGNSNGSDSVITCLNTTSVNQQKKSLSRKSLKRRFSKKNLSFKHSKDPDITGVEGKCGAVVSVEPTYSYYEKVSEELEKIVHEVKEETETLSDEELIKRITALTMEHGDAIDIKMKSNPILNSFFGQMTYSSFQKLVDAYVEKRVTPVTSPPTVPPTAPELVKLAFTLDFTARIAGLSKQNVGHITCLGKNYLQHRFEYKQACSDHPWSDSEQEEATT</sequence>
<evidence type="ECO:0000256" key="2">
    <source>
        <dbReference type="SAM" id="MobiDB-lite"/>
    </source>
</evidence>
<gene>
    <name evidence="3" type="ORF">FQA47_013724</name>
</gene>
<evidence type="ECO:0008006" key="5">
    <source>
        <dbReference type="Google" id="ProtNLM"/>
    </source>
</evidence>
<dbReference type="GO" id="GO:2001236">
    <property type="term" value="P:regulation of extrinsic apoptotic signaling pathway"/>
    <property type="evidence" value="ECO:0007669"/>
    <property type="project" value="TreeGrafter"/>
</dbReference>
<dbReference type="GO" id="GO:0006915">
    <property type="term" value="P:apoptotic process"/>
    <property type="evidence" value="ECO:0007669"/>
    <property type="project" value="UniProtKB-KW"/>
</dbReference>
<comment type="caution">
    <text evidence="3">The sequence shown here is derived from an EMBL/GenBank/DDBJ whole genome shotgun (WGS) entry which is preliminary data.</text>
</comment>
<proteinExistence type="predicted"/>
<reference evidence="3" key="1">
    <citation type="journal article" name="BMC Genomics">
        <title>Long-read sequencing and de novo genome assembly of marine medaka (Oryzias melastigma).</title>
        <authorList>
            <person name="Liang P."/>
            <person name="Saqib H.S.A."/>
            <person name="Ni X."/>
            <person name="Shen Y."/>
        </authorList>
    </citation>
    <scope>NUCLEOTIDE SEQUENCE</scope>
    <source>
        <strain evidence="3">Bigg-433</strain>
    </source>
</reference>
<dbReference type="Proteomes" id="UP000646548">
    <property type="component" value="Unassembled WGS sequence"/>
</dbReference>
<dbReference type="EMBL" id="WKFB01000150">
    <property type="protein sequence ID" value="KAF6733857.1"/>
    <property type="molecule type" value="Genomic_DNA"/>
</dbReference>